<dbReference type="InterPro" id="IPR050219">
    <property type="entry name" value="DnaG_primase"/>
</dbReference>
<sequence>MTDIEQIKFKVDIVDLISEYVTLKKTGRNFTACCPFHTEKSPSFVVSPERQIWHCFGACNEGGDIFTFMMKQENLEFPEALRELADRAGIELKDSFSHDKDWSKKERLYEMNHLASEYYHYVLMKHPMGKTGREYLTSRNISVKLAETFVLGYAPSGWHNLLSFLRKKGYAEEEIETAGLTVRTSGRYYDRFRGRFMFTLHDHRGQIVGLSGRVLGQAKQAKYINSPETPIYHKSNVLYGLYQTKEAIKKAGFAIICEGEFDVLTAFHEGISNIVAIKGTALTHEQLRLLKRFTSEIRLGLDMDIAGDKAARRSIELADTIDLSVRVIEIPGGKDIDEAVRSSAGAVKEAVEKAQSVYDFALSSALKRHTGSSAEAKKQIGREVIPLYARISNPIVKNHYVKQLAEALHVSEDAVNEQLTIDQKKQVLKQPPAETQRAKPRESAEELLTFHLLALIVQSKTLLPHLQLATKTLTIQSLSSSPAQRILNLLTSATPETMQSIDSVIPTELIDTYNRAYLQNIQTMLADDKLYEKELSRTVLALKKQVLKRQLAQISADMKGQSDLDRLNETFRSISHELRLLEKR</sequence>
<evidence type="ECO:0000313" key="16">
    <source>
        <dbReference type="EMBL" id="OGK55670.1"/>
    </source>
</evidence>
<dbReference type="PROSITE" id="PS50880">
    <property type="entry name" value="TOPRIM"/>
    <property type="match status" value="1"/>
</dbReference>
<dbReference type="GO" id="GO:0003677">
    <property type="term" value="F:DNA binding"/>
    <property type="evidence" value="ECO:0007669"/>
    <property type="project" value="UniProtKB-KW"/>
</dbReference>
<evidence type="ECO:0000256" key="8">
    <source>
        <dbReference type="ARBA" id="ARBA00022833"/>
    </source>
</evidence>
<protein>
    <recommendedName>
        <fullName evidence="12 13">DNA primase</fullName>
        <ecNumber evidence="12">2.7.7.101</ecNumber>
    </recommendedName>
</protein>
<keyword evidence="9" id="KW-0460">Magnesium</keyword>
<evidence type="ECO:0000313" key="17">
    <source>
        <dbReference type="Proteomes" id="UP000178486"/>
    </source>
</evidence>
<evidence type="ECO:0000256" key="3">
    <source>
        <dbReference type="ARBA" id="ARBA00022679"/>
    </source>
</evidence>
<dbReference type="HAMAP" id="MF_00974">
    <property type="entry name" value="DNA_primase_DnaG"/>
    <property type="match status" value="1"/>
</dbReference>
<dbReference type="GO" id="GO:0008270">
    <property type="term" value="F:zinc ion binding"/>
    <property type="evidence" value="ECO:0007669"/>
    <property type="project" value="UniProtKB-KW"/>
</dbReference>
<keyword evidence="7 14" id="KW-0863">Zinc-finger</keyword>
<dbReference type="FunFam" id="3.90.580.10:FF:000001">
    <property type="entry name" value="DNA primase"/>
    <property type="match status" value="1"/>
</dbReference>
<dbReference type="GO" id="GO:0005737">
    <property type="term" value="C:cytoplasm"/>
    <property type="evidence" value="ECO:0007669"/>
    <property type="project" value="TreeGrafter"/>
</dbReference>
<keyword evidence="6 13" id="KW-0479">Metal-binding</keyword>
<evidence type="ECO:0000256" key="14">
    <source>
        <dbReference type="PIRSR" id="PIRSR002811-1"/>
    </source>
</evidence>
<dbReference type="Gene3D" id="3.90.580.10">
    <property type="entry name" value="Zinc finger, CHC2-type domain"/>
    <property type="match status" value="1"/>
</dbReference>
<dbReference type="InterPro" id="IPR034151">
    <property type="entry name" value="TOPRIM_DnaG_bac"/>
</dbReference>
<dbReference type="CDD" id="cd03364">
    <property type="entry name" value="TOPRIM_DnaG_primases"/>
    <property type="match status" value="1"/>
</dbReference>
<dbReference type="Gene3D" id="3.90.980.10">
    <property type="entry name" value="DNA primase, catalytic core, N-terminal domain"/>
    <property type="match status" value="1"/>
</dbReference>
<dbReference type="Gene3D" id="3.40.1360.10">
    <property type="match status" value="1"/>
</dbReference>
<evidence type="ECO:0000256" key="2">
    <source>
        <dbReference type="ARBA" id="ARBA00022515"/>
    </source>
</evidence>
<dbReference type="GO" id="GO:0000428">
    <property type="term" value="C:DNA-directed RNA polymerase complex"/>
    <property type="evidence" value="ECO:0007669"/>
    <property type="project" value="UniProtKB-KW"/>
</dbReference>
<dbReference type="FunFam" id="3.90.980.10:FF:000001">
    <property type="entry name" value="DNA primase"/>
    <property type="match status" value="1"/>
</dbReference>
<dbReference type="SMART" id="SM00400">
    <property type="entry name" value="ZnF_CHCC"/>
    <property type="match status" value="1"/>
</dbReference>
<dbReference type="InterPro" id="IPR036977">
    <property type="entry name" value="DNA_primase_Znf_CHC2"/>
</dbReference>
<dbReference type="Pfam" id="PF08275">
    <property type="entry name" value="DNAG_N"/>
    <property type="match status" value="1"/>
</dbReference>
<dbReference type="Pfam" id="PF13155">
    <property type="entry name" value="Toprim_2"/>
    <property type="match status" value="1"/>
</dbReference>
<evidence type="ECO:0000256" key="10">
    <source>
        <dbReference type="ARBA" id="ARBA00023125"/>
    </source>
</evidence>
<dbReference type="GO" id="GO:0003899">
    <property type="term" value="F:DNA-directed RNA polymerase activity"/>
    <property type="evidence" value="ECO:0007669"/>
    <property type="project" value="UniProtKB-UniRule"/>
</dbReference>
<dbReference type="SUPFAM" id="SSF57783">
    <property type="entry name" value="Zinc beta-ribbon"/>
    <property type="match status" value="1"/>
</dbReference>
<comment type="cofactor">
    <cofactor evidence="13 14">
        <name>Zn(2+)</name>
        <dbReference type="ChEBI" id="CHEBI:29105"/>
    </cofactor>
    <text evidence="13 14">Binds 1 zinc ion per monomer.</text>
</comment>
<evidence type="ECO:0000256" key="11">
    <source>
        <dbReference type="ARBA" id="ARBA00023163"/>
    </source>
</evidence>
<accession>A0A1F7JJ93</accession>
<feature type="zinc finger region" description="CHC2-type" evidence="14">
    <location>
        <begin position="34"/>
        <end position="59"/>
    </location>
</feature>
<comment type="caution">
    <text evidence="12">Lacks conserved residue(s) required for the propagation of feature annotation.</text>
</comment>
<dbReference type="InterPro" id="IPR006171">
    <property type="entry name" value="TOPRIM_dom"/>
</dbReference>
<dbReference type="InterPro" id="IPR019475">
    <property type="entry name" value="DNA_primase_DnaB-bd"/>
</dbReference>
<dbReference type="PANTHER" id="PTHR30313">
    <property type="entry name" value="DNA PRIMASE"/>
    <property type="match status" value="1"/>
</dbReference>
<dbReference type="InterPro" id="IPR006295">
    <property type="entry name" value="DNA_primase_DnaG"/>
</dbReference>
<dbReference type="InterPro" id="IPR013264">
    <property type="entry name" value="DNAG_N"/>
</dbReference>
<keyword evidence="8 13" id="KW-0862">Zinc</keyword>
<dbReference type="SUPFAM" id="SSF56731">
    <property type="entry name" value="DNA primase core"/>
    <property type="match status" value="1"/>
</dbReference>
<gene>
    <name evidence="12" type="primary">dnaG</name>
    <name evidence="16" type="ORF">A3B56_02510</name>
</gene>
<dbReference type="InterPro" id="IPR002694">
    <property type="entry name" value="Znf_CHC2"/>
</dbReference>
<evidence type="ECO:0000256" key="5">
    <source>
        <dbReference type="ARBA" id="ARBA00022705"/>
    </source>
</evidence>
<dbReference type="AlphaFoldDB" id="A0A1F7JJ93"/>
<name>A0A1F7JJ93_9BACT</name>
<comment type="catalytic activity">
    <reaction evidence="12">
        <text>ssDNA + n NTP = ssDNA/pppN(pN)n-1 hybrid + (n-1) diphosphate.</text>
        <dbReference type="EC" id="2.7.7.101"/>
    </reaction>
</comment>
<dbReference type="InterPro" id="IPR037068">
    <property type="entry name" value="DNA_primase_core_N_sf"/>
</dbReference>
<keyword evidence="2 12" id="KW-0639">Primosome</keyword>
<keyword evidence="1 12" id="KW-0240">DNA-directed RNA polymerase</keyword>
<proteinExistence type="inferred from homology"/>
<evidence type="ECO:0000256" key="1">
    <source>
        <dbReference type="ARBA" id="ARBA00022478"/>
    </source>
</evidence>
<evidence type="ECO:0000256" key="6">
    <source>
        <dbReference type="ARBA" id="ARBA00022723"/>
    </source>
</evidence>
<dbReference type="Pfam" id="PF01807">
    <property type="entry name" value="Zn_ribbon_DnaG"/>
    <property type="match status" value="1"/>
</dbReference>
<dbReference type="EMBL" id="MGAU01000003">
    <property type="protein sequence ID" value="OGK55670.1"/>
    <property type="molecule type" value="Genomic_DNA"/>
</dbReference>
<dbReference type="PIRSF" id="PIRSF002811">
    <property type="entry name" value="DnaG"/>
    <property type="match status" value="1"/>
</dbReference>
<dbReference type="PANTHER" id="PTHR30313:SF2">
    <property type="entry name" value="DNA PRIMASE"/>
    <property type="match status" value="1"/>
</dbReference>
<keyword evidence="5 12" id="KW-0235">DNA replication</keyword>
<dbReference type="GO" id="GO:0006269">
    <property type="term" value="P:DNA replication, synthesis of primer"/>
    <property type="evidence" value="ECO:0007669"/>
    <property type="project" value="UniProtKB-UniRule"/>
</dbReference>
<dbReference type="Proteomes" id="UP000178486">
    <property type="component" value="Unassembled WGS sequence"/>
</dbReference>
<evidence type="ECO:0000259" key="15">
    <source>
        <dbReference type="PROSITE" id="PS50880"/>
    </source>
</evidence>
<dbReference type="GO" id="GO:1990077">
    <property type="term" value="C:primosome complex"/>
    <property type="evidence" value="ECO:0007669"/>
    <property type="project" value="UniProtKB-KW"/>
</dbReference>
<dbReference type="NCBIfam" id="TIGR01391">
    <property type="entry name" value="dnaG"/>
    <property type="match status" value="1"/>
</dbReference>
<keyword evidence="4 12" id="KW-0548">Nucleotidyltransferase</keyword>
<evidence type="ECO:0000256" key="13">
    <source>
        <dbReference type="PIRNR" id="PIRNR002811"/>
    </source>
</evidence>
<dbReference type="SMART" id="SM00493">
    <property type="entry name" value="TOPRIM"/>
    <property type="match status" value="1"/>
</dbReference>
<evidence type="ECO:0000256" key="9">
    <source>
        <dbReference type="ARBA" id="ARBA00022842"/>
    </source>
</evidence>
<reference evidence="16 17" key="1">
    <citation type="journal article" date="2016" name="Nat. Commun.">
        <title>Thousands of microbial genomes shed light on interconnected biogeochemical processes in an aquifer system.</title>
        <authorList>
            <person name="Anantharaman K."/>
            <person name="Brown C.T."/>
            <person name="Hug L.A."/>
            <person name="Sharon I."/>
            <person name="Castelle C.J."/>
            <person name="Probst A.J."/>
            <person name="Thomas B.C."/>
            <person name="Singh A."/>
            <person name="Wilkins M.J."/>
            <person name="Karaoz U."/>
            <person name="Brodie E.L."/>
            <person name="Williams K.H."/>
            <person name="Hubbard S.S."/>
            <person name="Banfield J.F."/>
        </authorList>
    </citation>
    <scope>NUCLEOTIDE SEQUENCE [LARGE SCALE GENOMIC DNA]</scope>
</reference>
<dbReference type="InterPro" id="IPR030846">
    <property type="entry name" value="DnaG_bac"/>
</dbReference>
<comment type="function">
    <text evidence="12 13">RNA polymerase that catalyzes the synthesis of short RNA molecules used as primers for DNA polymerase during DNA replication.</text>
</comment>
<comment type="caution">
    <text evidence="16">The sequence shown here is derived from an EMBL/GenBank/DDBJ whole genome shotgun (WGS) entry which is preliminary data.</text>
</comment>
<keyword evidence="3 12" id="KW-0808">Transferase</keyword>
<evidence type="ECO:0000256" key="4">
    <source>
        <dbReference type="ARBA" id="ARBA00022695"/>
    </source>
</evidence>
<keyword evidence="11 12" id="KW-0804">Transcription</keyword>
<evidence type="ECO:0000256" key="7">
    <source>
        <dbReference type="ARBA" id="ARBA00022771"/>
    </source>
</evidence>
<keyword evidence="10 12" id="KW-0238">DNA-binding</keyword>
<organism evidence="16 17">
    <name type="scientific">Candidatus Roizmanbacteria bacterium RIFCSPLOWO2_01_FULL_45_11</name>
    <dbReference type="NCBI Taxonomy" id="1802070"/>
    <lineage>
        <taxon>Bacteria</taxon>
        <taxon>Candidatus Roizmaniibacteriota</taxon>
    </lineage>
</organism>
<comment type="similarity">
    <text evidence="12 13">Belongs to the DnaG primase family.</text>
</comment>
<comment type="subunit">
    <text evidence="12">Monomer. Interacts with DnaB.</text>
</comment>
<evidence type="ECO:0000256" key="12">
    <source>
        <dbReference type="HAMAP-Rule" id="MF_00974"/>
    </source>
</evidence>
<dbReference type="EC" id="2.7.7.101" evidence="12"/>
<feature type="domain" description="Toprim" evidence="15">
    <location>
        <begin position="252"/>
        <end position="331"/>
    </location>
</feature>
<dbReference type="Pfam" id="PF10410">
    <property type="entry name" value="DnaB_bind"/>
    <property type="match status" value="1"/>
</dbReference>